<dbReference type="Pfam" id="PF06969">
    <property type="entry name" value="HemN_C"/>
    <property type="match status" value="1"/>
</dbReference>
<proteinExistence type="predicted"/>
<evidence type="ECO:0000313" key="3">
    <source>
        <dbReference type="EMBL" id="BBC38987.1"/>
    </source>
</evidence>
<evidence type="ECO:0000256" key="1">
    <source>
        <dbReference type="ARBA" id="ARBA00017228"/>
    </source>
</evidence>
<dbReference type="RefSeq" id="WP_286259553.1">
    <property type="nucleotide sequence ID" value="NZ_AP018448.1"/>
</dbReference>
<dbReference type="Pfam" id="PF04055">
    <property type="entry name" value="Radical_SAM"/>
    <property type="match status" value="1"/>
</dbReference>
<dbReference type="Proteomes" id="UP001321542">
    <property type="component" value="Chromosome"/>
</dbReference>
<dbReference type="SFLD" id="SFLDS00029">
    <property type="entry name" value="Radical_SAM"/>
    <property type="match status" value="1"/>
</dbReference>
<dbReference type="SUPFAM" id="SSF102114">
    <property type="entry name" value="Radical SAM enzymes"/>
    <property type="match status" value="1"/>
</dbReference>
<accession>A0ABN5W6V9</accession>
<sequence length="446" mass="49559">MTVTETPVRPYQHYVYAYPHKTAYRKLPGSPRLADLWAGESRAALSLYAHIPFCEVRCGFCNLFTRIGAPDGLTGRYLDALERQAIAVREALGDTAPVRFANAAFGGGTPTYLEAAELERLCDIAERHMGADLRAIPLSVEASPATATADRLAVLAERGTTRLSLGVQSFVEAEARAAVRPQRRADVETALSRVRDTGIPVLNIDLIYGIDGQTAASWRLSLDAALAWRPEEIYLYPLYVRPLTGLGRHLDPEVADRDWDEARLRRYREGRDHLLAHGYEQVSMRMFRRADAPPQGPDDYTCQTDGMIGLGCGARSYTSKVHYSFDYAVDMREIRAIIDDYAATEDFSRASVGRAVDEGEARRRHLLQSLLQAEGLPVADYRRRFGAEPYEDFPAELETLASRGWLADTGTELLRLTPEGLAHSDAIGPEFFSPGVRAAMADYELR</sequence>
<dbReference type="InterPro" id="IPR010723">
    <property type="entry name" value="HemN_C"/>
</dbReference>
<dbReference type="PROSITE" id="PS51918">
    <property type="entry name" value="RADICAL_SAM"/>
    <property type="match status" value="1"/>
</dbReference>
<dbReference type="InterPro" id="IPR058240">
    <property type="entry name" value="rSAM_sf"/>
</dbReference>
<evidence type="ECO:0000259" key="2">
    <source>
        <dbReference type="PROSITE" id="PS51918"/>
    </source>
</evidence>
<gene>
    <name evidence="3" type="ORF">SGFS_102810</name>
</gene>
<protein>
    <recommendedName>
        <fullName evidence="1">Heme chaperone HemW</fullName>
    </recommendedName>
</protein>
<dbReference type="NCBIfam" id="NF006067">
    <property type="entry name" value="PRK08208.1"/>
    <property type="match status" value="1"/>
</dbReference>
<dbReference type="InterPro" id="IPR034505">
    <property type="entry name" value="Coproporphyrinogen-III_oxidase"/>
</dbReference>
<dbReference type="PANTHER" id="PTHR13932:SF5">
    <property type="entry name" value="RADICAL S-ADENOSYL METHIONINE DOMAIN-CONTAINING PROTEIN 1, MITOCHONDRIAL"/>
    <property type="match status" value="1"/>
</dbReference>
<dbReference type="InterPro" id="IPR007197">
    <property type="entry name" value="rSAM"/>
</dbReference>
<name>A0ABN5W6V9_9ACTN</name>
<dbReference type="InterPro" id="IPR006638">
    <property type="entry name" value="Elp3/MiaA/NifB-like_rSAM"/>
</dbReference>
<evidence type="ECO:0000313" key="4">
    <source>
        <dbReference type="Proteomes" id="UP001321542"/>
    </source>
</evidence>
<dbReference type="Gene3D" id="3.30.750.200">
    <property type="match status" value="1"/>
</dbReference>
<dbReference type="PANTHER" id="PTHR13932">
    <property type="entry name" value="COPROPORPHYRINIGEN III OXIDASE"/>
    <property type="match status" value="1"/>
</dbReference>
<keyword evidence="4" id="KW-1185">Reference proteome</keyword>
<reference evidence="3 4" key="2">
    <citation type="journal article" date="2023" name="ChemBioChem">
        <title>Acyltransferase Domain Exchange between Two Independent Type I Polyketide Synthases in the Same Producer Strain of Macrolide Antibiotics.</title>
        <authorList>
            <person name="Kudo F."/>
            <person name="Kishikawa K."/>
            <person name="Tsuboi K."/>
            <person name="Kido T."/>
            <person name="Usui T."/>
            <person name="Hashimoto J."/>
            <person name="Shin-Ya K."/>
            <person name="Miyanaga A."/>
            <person name="Eguchi T."/>
        </authorList>
    </citation>
    <scope>NUCLEOTIDE SEQUENCE [LARGE SCALE GENOMIC DNA]</scope>
    <source>
        <strain evidence="3 4">A-8890</strain>
    </source>
</reference>
<dbReference type="SFLD" id="SFLDG01065">
    <property type="entry name" value="anaerobic_coproporphyrinogen-I"/>
    <property type="match status" value="1"/>
</dbReference>
<reference evidence="3 4" key="1">
    <citation type="journal article" date="2010" name="ChemBioChem">
        <title>Cloning and characterization of the biosynthetic gene cluster of 16-membered macrolide antibiotic FD-891: involvement of a dual functional cytochrome P450 monooxygenase catalyzing epoxidation and hydroxylation.</title>
        <authorList>
            <person name="Kudo F."/>
            <person name="Motegi A."/>
            <person name="Mizoue K."/>
            <person name="Eguchi T."/>
        </authorList>
    </citation>
    <scope>NUCLEOTIDE SEQUENCE [LARGE SCALE GENOMIC DNA]</scope>
    <source>
        <strain evidence="3 4">A-8890</strain>
    </source>
</reference>
<dbReference type="SMART" id="SM00729">
    <property type="entry name" value="Elp3"/>
    <property type="match status" value="1"/>
</dbReference>
<feature type="domain" description="Radical SAM core" evidence="2">
    <location>
        <begin position="39"/>
        <end position="280"/>
    </location>
</feature>
<organism evidence="3 4">
    <name type="scientific">Streptomyces graminofaciens</name>
    <dbReference type="NCBI Taxonomy" id="68212"/>
    <lineage>
        <taxon>Bacteria</taxon>
        <taxon>Bacillati</taxon>
        <taxon>Actinomycetota</taxon>
        <taxon>Actinomycetes</taxon>
        <taxon>Kitasatosporales</taxon>
        <taxon>Streptomycetaceae</taxon>
        <taxon>Streptomyces</taxon>
    </lineage>
</organism>
<dbReference type="EMBL" id="AP018448">
    <property type="protein sequence ID" value="BBC38987.1"/>
    <property type="molecule type" value="Genomic_DNA"/>
</dbReference>